<dbReference type="EC" id="3.6.1.8" evidence="3"/>
<dbReference type="InterPro" id="IPR004518">
    <property type="entry name" value="MazG-like_dom"/>
</dbReference>
<organism evidence="7 8">
    <name type="scientific">Pseudidiomarina piscicola</name>
    <dbReference type="NCBI Taxonomy" id="2614830"/>
    <lineage>
        <taxon>Bacteria</taxon>
        <taxon>Pseudomonadati</taxon>
        <taxon>Pseudomonadota</taxon>
        <taxon>Gammaproteobacteria</taxon>
        <taxon>Alteromonadales</taxon>
        <taxon>Idiomarinaceae</taxon>
        <taxon>Pseudidiomarina</taxon>
    </lineage>
</organism>
<evidence type="ECO:0000313" key="8">
    <source>
        <dbReference type="Proteomes" id="UP000481517"/>
    </source>
</evidence>
<accession>A0A6S6WKZ2</accession>
<dbReference type="InterPro" id="IPR048015">
    <property type="entry name" value="NTP-PPase_MazG-like_N"/>
</dbReference>
<dbReference type="InterPro" id="IPR048011">
    <property type="entry name" value="NTP-PPase_MazG-like_C"/>
</dbReference>
<dbReference type="NCBIfam" id="TIGR00444">
    <property type="entry name" value="mazG"/>
    <property type="match status" value="1"/>
</dbReference>
<dbReference type="GO" id="GO:0046061">
    <property type="term" value="P:dATP catabolic process"/>
    <property type="evidence" value="ECO:0007669"/>
    <property type="project" value="TreeGrafter"/>
</dbReference>
<name>A0A6S6WKZ2_9GAMM</name>
<dbReference type="SUPFAM" id="SSF101386">
    <property type="entry name" value="all-alpha NTP pyrophosphatases"/>
    <property type="match status" value="2"/>
</dbReference>
<dbReference type="Pfam" id="PF03819">
    <property type="entry name" value="MazG"/>
    <property type="match status" value="2"/>
</dbReference>
<sequence length="275" mass="31248">MAVTNSLTNNNFPGVAALLEVMRRLRDPETGCPWDLKQTLTSLIPYTIEEAYEVAAALTEGNTDDIKDELGDLLFQVVFYTQLTGEQGLFDFDQVAQQTADKLIRRHPHVFGDTTAQTDAEIKQQWEQIKQQERADKGADESVFAGIPANLPSMLLAQKLQKRAATVGFDWEHLAPVLAKIKEEIAEVEEELERTNPSQDAIEDEIGDVLFAVVNLARHAQVNPEHALRRTNLKFKQRFQAIERRLAKQNQRAEDLNLEQLEAEWQRVKQQTQSD</sequence>
<dbReference type="GO" id="GO:0006203">
    <property type="term" value="P:dGTP catabolic process"/>
    <property type="evidence" value="ECO:0007669"/>
    <property type="project" value="TreeGrafter"/>
</dbReference>
<dbReference type="CDD" id="cd11529">
    <property type="entry name" value="NTP-PPase_MazG_Cterm"/>
    <property type="match status" value="1"/>
</dbReference>
<evidence type="ECO:0000256" key="1">
    <source>
        <dbReference type="ARBA" id="ARBA00052141"/>
    </source>
</evidence>
<protein>
    <recommendedName>
        <fullName evidence="4">Nucleoside triphosphate pyrophosphohydrolase</fullName>
        <ecNumber evidence="3">3.6.1.8</ecNumber>
    </recommendedName>
</protein>
<comment type="similarity">
    <text evidence="2">Belongs to the nucleoside triphosphate pyrophosphohydrolase family.</text>
</comment>
<dbReference type="AlphaFoldDB" id="A0A6S6WKZ2"/>
<dbReference type="EMBL" id="CADCXY010000001">
    <property type="protein sequence ID" value="CAB0149853.1"/>
    <property type="molecule type" value="Genomic_DNA"/>
</dbReference>
<gene>
    <name evidence="7" type="primary">mazG</name>
    <name evidence="7" type="ORF">PSI9734_00430</name>
</gene>
<dbReference type="GO" id="GO:0046076">
    <property type="term" value="P:dTTP catabolic process"/>
    <property type="evidence" value="ECO:0007669"/>
    <property type="project" value="TreeGrafter"/>
</dbReference>
<dbReference type="GO" id="GO:0047693">
    <property type="term" value="F:ATP diphosphatase activity"/>
    <property type="evidence" value="ECO:0007669"/>
    <property type="project" value="UniProtKB-EC"/>
</dbReference>
<dbReference type="GO" id="GO:0046081">
    <property type="term" value="P:dUTP catabolic process"/>
    <property type="evidence" value="ECO:0007669"/>
    <property type="project" value="TreeGrafter"/>
</dbReference>
<evidence type="ECO:0000259" key="6">
    <source>
        <dbReference type="Pfam" id="PF03819"/>
    </source>
</evidence>
<dbReference type="FunFam" id="1.10.287.1080:FF:000003">
    <property type="entry name" value="Nucleoside triphosphate pyrophosphohydrolase"/>
    <property type="match status" value="1"/>
</dbReference>
<dbReference type="GO" id="GO:0006950">
    <property type="term" value="P:response to stress"/>
    <property type="evidence" value="ECO:0007669"/>
    <property type="project" value="UniProtKB-ARBA"/>
</dbReference>
<dbReference type="PANTHER" id="PTHR30522:SF0">
    <property type="entry name" value="NUCLEOSIDE TRIPHOSPHATE PYROPHOSPHOHYDROLASE"/>
    <property type="match status" value="1"/>
</dbReference>
<feature type="domain" description="NTP pyrophosphohydrolase MazG-like" evidence="6">
    <location>
        <begin position="38"/>
        <end position="111"/>
    </location>
</feature>
<evidence type="ECO:0000256" key="2">
    <source>
        <dbReference type="ARBA" id="ARBA00061115"/>
    </source>
</evidence>
<proteinExistence type="inferred from homology"/>
<dbReference type="RefSeq" id="WP_281351415.1">
    <property type="nucleotide sequence ID" value="NZ_CADCXY010000001.1"/>
</dbReference>
<evidence type="ECO:0000313" key="7">
    <source>
        <dbReference type="EMBL" id="CAB0149853.1"/>
    </source>
</evidence>
<keyword evidence="8" id="KW-1185">Reference proteome</keyword>
<comment type="catalytic activity">
    <reaction evidence="1">
        <text>ATP + H2O = AMP + diphosphate + H(+)</text>
        <dbReference type="Rhea" id="RHEA:14245"/>
        <dbReference type="ChEBI" id="CHEBI:15377"/>
        <dbReference type="ChEBI" id="CHEBI:15378"/>
        <dbReference type="ChEBI" id="CHEBI:30616"/>
        <dbReference type="ChEBI" id="CHEBI:33019"/>
        <dbReference type="ChEBI" id="CHEBI:456215"/>
        <dbReference type="EC" id="3.6.1.8"/>
    </reaction>
</comment>
<keyword evidence="7" id="KW-0378">Hydrolase</keyword>
<evidence type="ECO:0000256" key="5">
    <source>
        <dbReference type="SAM" id="Coils"/>
    </source>
</evidence>
<evidence type="ECO:0000256" key="3">
    <source>
        <dbReference type="ARBA" id="ARBA00066372"/>
    </source>
</evidence>
<dbReference type="Gene3D" id="1.10.287.1080">
    <property type="entry name" value="MazG-like"/>
    <property type="match status" value="2"/>
</dbReference>
<dbReference type="GO" id="GO:0046047">
    <property type="term" value="P:TTP catabolic process"/>
    <property type="evidence" value="ECO:0007669"/>
    <property type="project" value="TreeGrafter"/>
</dbReference>
<dbReference type="CDD" id="cd11528">
    <property type="entry name" value="NTP-PPase_MazG_Nterm"/>
    <property type="match status" value="1"/>
</dbReference>
<feature type="domain" description="NTP pyrophosphohydrolase MazG-like" evidence="6">
    <location>
        <begin position="178"/>
        <end position="238"/>
    </location>
</feature>
<dbReference type="PANTHER" id="PTHR30522">
    <property type="entry name" value="NUCLEOSIDE TRIPHOSPHATE PYROPHOSPHOHYDROLASE"/>
    <property type="match status" value="1"/>
</dbReference>
<evidence type="ECO:0000256" key="4">
    <source>
        <dbReference type="ARBA" id="ARBA00074799"/>
    </source>
</evidence>
<dbReference type="Proteomes" id="UP000481517">
    <property type="component" value="Unassembled WGS sequence"/>
</dbReference>
<dbReference type="NCBIfam" id="NF007113">
    <property type="entry name" value="PRK09562.1"/>
    <property type="match status" value="1"/>
</dbReference>
<dbReference type="GO" id="GO:0046052">
    <property type="term" value="P:UTP catabolic process"/>
    <property type="evidence" value="ECO:0007669"/>
    <property type="project" value="TreeGrafter"/>
</dbReference>
<reference evidence="7 8" key="1">
    <citation type="submission" date="2020-02" db="EMBL/GenBank/DDBJ databases">
        <authorList>
            <person name="Rodrigo-Torres L."/>
            <person name="Arahal R. D."/>
            <person name="Lucena T."/>
        </authorList>
    </citation>
    <scope>NUCLEOTIDE SEQUENCE [LARGE SCALE GENOMIC DNA]</scope>
    <source>
        <strain evidence="7 8">CECT 9734</strain>
    </source>
</reference>
<dbReference type="FunFam" id="1.10.287.1080:FF:000001">
    <property type="entry name" value="Nucleoside triphosphate pyrophosphohydrolase"/>
    <property type="match status" value="1"/>
</dbReference>
<keyword evidence="5" id="KW-0175">Coiled coil</keyword>
<feature type="coiled-coil region" evidence="5">
    <location>
        <begin position="239"/>
        <end position="266"/>
    </location>
</feature>
<dbReference type="InterPro" id="IPR011551">
    <property type="entry name" value="NTP_PyrPHydrolase_MazG"/>
</dbReference>